<proteinExistence type="predicted"/>
<feature type="region of interest" description="Disordered" evidence="2">
    <location>
        <begin position="1"/>
        <end position="26"/>
    </location>
</feature>
<protein>
    <recommendedName>
        <fullName evidence="4">Transposase (Putative), gypsy type</fullName>
    </recommendedName>
</protein>
<evidence type="ECO:0008006" key="4">
    <source>
        <dbReference type="Google" id="ProtNLM"/>
    </source>
</evidence>
<feature type="compositionally biased region" description="Basic and acidic residues" evidence="2">
    <location>
        <begin position="1"/>
        <end position="10"/>
    </location>
</feature>
<keyword evidence="1" id="KW-0175">Coiled coil</keyword>
<feature type="region of interest" description="Disordered" evidence="2">
    <location>
        <begin position="764"/>
        <end position="815"/>
    </location>
</feature>
<gene>
    <name evidence="3" type="ORF">Tci_020615</name>
</gene>
<feature type="coiled-coil region" evidence="1">
    <location>
        <begin position="326"/>
        <end position="367"/>
    </location>
</feature>
<dbReference type="EMBL" id="BKCJ010002449">
    <property type="protein sequence ID" value="GEU48637.1"/>
    <property type="molecule type" value="Genomic_DNA"/>
</dbReference>
<feature type="coiled-coil region" evidence="1">
    <location>
        <begin position="871"/>
        <end position="933"/>
    </location>
</feature>
<sequence>MQLKTKELHHTSAAPGTTGPKDRILDFPEGKPLLLGGRDGVPNCRGLAHKCSKRWDAGREYIFLIGRENTGHTPHPHPKTTRGATLLIGIKPQILPGGRDMDLFSLIRAPNPTKVKTGSRSRAAHEVPMLTVTASRVIEVEDPAAATDSSGVPSTIERSPLDFANEVGPEDQETMAPEVPLPEERCSRGRPSGKGCCHRSSCGSTRGGKSLGAIELGMGSTRPTHVPQSVPADVSDLDPMSFADPRSRPSADVAQSSKGAATIGDPESENTSFASIVGSPESIYRPEWVVPPYNDDFLRQYNVNLARQVAMGSQLRMRFEQEAKLLKKYVAQVARWDKRIQARENEIKNLEVLLEAEADMKKAAKDKSTKLSQELEDMWALFLDLQVSNDRLSQQVSTLQEKVSGDEKLKSAFEEFKQYEDNRVEQRCAEMDARLDALSIDFDEELHPHMLTAIAGRRWMIGRGLRLAMMKCGESIKLRQAFANVVSAGIAKGMSEGLKHGALKNLKYPLVDQLDGLKDALMNVIMAALHLESDTGDDALQWVRELRPSSSQLTIPMYSEVHERVFPTVVDWRTNAPKDGMPTESTYSVEAVRALDTHRTPHPKTIENATVRSRNKSQILSGGRDMDLFNLIRAPNPTKVKIRSRPSAPHEVPLLTLTANRVIEMDDPAAATDSSGVPSTIERSLLDFDHEAGASDQGTAAPEMPPSEDVPATVAPGAGQAEEVAAADPPAAVESRKRGNAHGGKSFVAIQLGLASAHLAPVPENAPAGVSDPDPLSFADPQSRNPADIAQSSQGTAAAGDPDSKNSYSPLAVGSPKSIYRPERYNVNLARQVAMGSQLRLRFEQEAKLLRKSVAQVARRDKRIQPRELEIKNLEALLEAETNTKKVAEDKSAGLSQELENMRARFSDLQVSNERLSQQVATLQQQVSREEKLKAAFEEFKRHQDDRVEQRCAEMEVRLDALSIDFDEELYPHMLTAIAGRRWVIGRGLRLTVMKCGESLELRQAFADVVSAGIAKGLSEGLRHGLEHGQAQLSLESIEAYDPKAEAKFVAALQALKDLKYPLVDQLEGLKDAPMDVIMAALYLESDTGDDATQEEMVLADAIAANISRAKKKKKCRIVCRTHGVGSVHHARSDGVPVSAPTMVPQGLALLLADAATQTELENDT</sequence>
<comment type="caution">
    <text evidence="3">The sequence shown here is derived from an EMBL/GenBank/DDBJ whole genome shotgun (WGS) entry which is preliminary data.</text>
</comment>
<feature type="region of interest" description="Disordered" evidence="2">
    <location>
        <begin position="166"/>
        <end position="272"/>
    </location>
</feature>
<feature type="region of interest" description="Disordered" evidence="2">
    <location>
        <begin position="693"/>
        <end position="741"/>
    </location>
</feature>
<name>A0A6L2KIQ9_TANCI</name>
<dbReference type="AlphaFoldDB" id="A0A6L2KIQ9"/>
<feature type="compositionally biased region" description="Polar residues" evidence="2">
    <location>
        <begin position="780"/>
        <end position="796"/>
    </location>
</feature>
<reference evidence="3" key="1">
    <citation type="journal article" date="2019" name="Sci. Rep.">
        <title>Draft genome of Tanacetum cinerariifolium, the natural source of mosquito coil.</title>
        <authorList>
            <person name="Yamashiro T."/>
            <person name="Shiraishi A."/>
            <person name="Satake H."/>
            <person name="Nakayama K."/>
        </authorList>
    </citation>
    <scope>NUCLEOTIDE SEQUENCE</scope>
</reference>
<evidence type="ECO:0000256" key="2">
    <source>
        <dbReference type="SAM" id="MobiDB-lite"/>
    </source>
</evidence>
<organism evidence="3">
    <name type="scientific">Tanacetum cinerariifolium</name>
    <name type="common">Dalmatian daisy</name>
    <name type="synonym">Chrysanthemum cinerariifolium</name>
    <dbReference type="NCBI Taxonomy" id="118510"/>
    <lineage>
        <taxon>Eukaryota</taxon>
        <taxon>Viridiplantae</taxon>
        <taxon>Streptophyta</taxon>
        <taxon>Embryophyta</taxon>
        <taxon>Tracheophyta</taxon>
        <taxon>Spermatophyta</taxon>
        <taxon>Magnoliopsida</taxon>
        <taxon>eudicotyledons</taxon>
        <taxon>Gunneridae</taxon>
        <taxon>Pentapetalae</taxon>
        <taxon>asterids</taxon>
        <taxon>campanulids</taxon>
        <taxon>Asterales</taxon>
        <taxon>Asteraceae</taxon>
        <taxon>Asteroideae</taxon>
        <taxon>Anthemideae</taxon>
        <taxon>Anthemidinae</taxon>
        <taxon>Tanacetum</taxon>
    </lineage>
</organism>
<evidence type="ECO:0000256" key="1">
    <source>
        <dbReference type="SAM" id="Coils"/>
    </source>
</evidence>
<accession>A0A6L2KIQ9</accession>
<evidence type="ECO:0000313" key="3">
    <source>
        <dbReference type="EMBL" id="GEU48637.1"/>
    </source>
</evidence>
<feature type="compositionally biased region" description="Low complexity" evidence="2">
    <location>
        <begin position="721"/>
        <end position="733"/>
    </location>
</feature>